<name>A0ABV2MUK8_9HYPH</name>
<dbReference type="SUPFAM" id="SSF160719">
    <property type="entry name" value="gpW/gp25-like"/>
    <property type="match status" value="1"/>
</dbReference>
<comment type="caution">
    <text evidence="2">The sequence shown here is derived from an EMBL/GenBank/DDBJ whole genome shotgun (WGS) entry which is preliminary data.</text>
</comment>
<gene>
    <name evidence="2" type="ORF">ABID08_006336</name>
</gene>
<evidence type="ECO:0000313" key="3">
    <source>
        <dbReference type="Proteomes" id="UP001549077"/>
    </source>
</evidence>
<feature type="domain" description="IraD/Gp25-like" evidence="1">
    <location>
        <begin position="39"/>
        <end position="137"/>
    </location>
</feature>
<dbReference type="NCBIfam" id="TIGR03357">
    <property type="entry name" value="VI_zyme"/>
    <property type="match status" value="1"/>
</dbReference>
<dbReference type="GeneID" id="91152846"/>
<dbReference type="EMBL" id="JBEPMY010000040">
    <property type="protein sequence ID" value="MET3758952.1"/>
    <property type="molecule type" value="Genomic_DNA"/>
</dbReference>
<dbReference type="RefSeq" id="WP_246735443.1">
    <property type="nucleotide sequence ID" value="NZ_CP071610.1"/>
</dbReference>
<dbReference type="InterPro" id="IPR007048">
    <property type="entry name" value="IraD/Gp25-like"/>
</dbReference>
<evidence type="ECO:0000313" key="2">
    <source>
        <dbReference type="EMBL" id="MET3758952.1"/>
    </source>
</evidence>
<reference evidence="2 3" key="1">
    <citation type="submission" date="2024-06" db="EMBL/GenBank/DDBJ databases">
        <title>Genomic Encyclopedia of Type Strains, Phase IV (KMG-IV): sequencing the most valuable type-strain genomes for metagenomic binning, comparative biology and taxonomic classification.</title>
        <authorList>
            <person name="Goeker M."/>
        </authorList>
    </citation>
    <scope>NUCLEOTIDE SEQUENCE [LARGE SCALE GENOMIC DNA]</scope>
    <source>
        <strain evidence="2 3">DSM 29288</strain>
    </source>
</reference>
<organism evidence="2 3">
    <name type="scientific">Rhizobium binae</name>
    <dbReference type="NCBI Taxonomy" id="1138190"/>
    <lineage>
        <taxon>Bacteria</taxon>
        <taxon>Pseudomonadati</taxon>
        <taxon>Pseudomonadota</taxon>
        <taxon>Alphaproteobacteria</taxon>
        <taxon>Hyphomicrobiales</taxon>
        <taxon>Rhizobiaceae</taxon>
        <taxon>Rhizobium/Agrobacterium group</taxon>
        <taxon>Rhizobium</taxon>
    </lineage>
</organism>
<protein>
    <submittedName>
        <fullName evidence="2">Type VI secretion system protein ImpF</fullName>
    </submittedName>
</protein>
<keyword evidence="3" id="KW-1185">Reference proteome</keyword>
<dbReference type="PANTHER" id="PTHR38595">
    <property type="entry name" value="CYTOPLASMIC PROTEIN-RELATED"/>
    <property type="match status" value="1"/>
</dbReference>
<dbReference type="InterPro" id="IPR017737">
    <property type="entry name" value="TssE1-like"/>
</dbReference>
<dbReference type="InterPro" id="IPR053176">
    <property type="entry name" value="T6SS_TssE1-like"/>
</dbReference>
<dbReference type="Proteomes" id="UP001549077">
    <property type="component" value="Unassembled WGS sequence"/>
</dbReference>
<proteinExistence type="predicted"/>
<sequence>MVIAKWNLIQPSLLDRLTDDAPRATFESANFYNFSLSKMQALILRDVSWLLNATQLAATIDLRSYPHVEASTLNYGVRALAAVESLDANDLGQEIAYSLQLFEPRLLAETVKVTPLPDAHSSGPFGFRIEADLWAQPVPLRIVMRTDVDGGRGIVRIVETTSERN</sequence>
<dbReference type="PANTHER" id="PTHR38595:SF1">
    <property type="entry name" value="TYPE VI SECRETION SYSTEM COMPONENT TSSE1"/>
    <property type="match status" value="1"/>
</dbReference>
<dbReference type="Pfam" id="PF04965">
    <property type="entry name" value="GPW_gp25"/>
    <property type="match status" value="1"/>
</dbReference>
<accession>A0ABV2MUK8</accession>
<evidence type="ECO:0000259" key="1">
    <source>
        <dbReference type="Pfam" id="PF04965"/>
    </source>
</evidence>